<dbReference type="Pfam" id="PF13632">
    <property type="entry name" value="Glyco_trans_2_3"/>
    <property type="match status" value="1"/>
</dbReference>
<dbReference type="PANTHER" id="PTHR16779:SF1">
    <property type="entry name" value="BETA-1,4-MANNOSYLTRANSFERASE EGH"/>
    <property type="match status" value="1"/>
</dbReference>
<dbReference type="EMBL" id="CP000504">
    <property type="protein sequence ID" value="ABL87240.1"/>
    <property type="molecule type" value="Genomic_DNA"/>
</dbReference>
<dbReference type="GO" id="GO:0005737">
    <property type="term" value="C:cytoplasm"/>
    <property type="evidence" value="ECO:0007669"/>
    <property type="project" value="TreeGrafter"/>
</dbReference>
<dbReference type="KEGG" id="pis:Pisl_0056"/>
<feature type="transmembrane region" description="Helical" evidence="1">
    <location>
        <begin position="267"/>
        <end position="297"/>
    </location>
</feature>
<keyword evidence="4" id="KW-1185">Reference proteome</keyword>
<dbReference type="InterPro" id="IPR027389">
    <property type="entry name" value="B_mannosylTrfase_Bre-3/Egh"/>
</dbReference>
<keyword evidence="1" id="KW-0472">Membrane</keyword>
<dbReference type="GeneID" id="4616818"/>
<keyword evidence="1" id="KW-1133">Transmembrane helix</keyword>
<dbReference type="Proteomes" id="UP000002595">
    <property type="component" value="Chromosome"/>
</dbReference>
<dbReference type="RefSeq" id="WP_011761817.1">
    <property type="nucleotide sequence ID" value="NC_008701.1"/>
</dbReference>
<name>A1RQK8_PYRIL</name>
<dbReference type="SUPFAM" id="SSF53448">
    <property type="entry name" value="Nucleotide-diphospho-sugar transferases"/>
    <property type="match status" value="1"/>
</dbReference>
<sequence>MFDLAYLILNTIGGIYLFILALGAVKKPGGRPAGPIDNYLVVVVTVGNERVLPALRETVAQLERLGLRYVVVSSNPLNMRNVLVVPREEDGTKYKAIRWFVLNYARPDTWYIFLDDDSYPLDTEFLRDIAYYGARGYVAGNGVIVPRPGRSKLAYALDWIRHFDDLTRYRFALEVLRRPIFGMHGELLIVRGDVLREIWPAMGDTITEDFRFAMELLKRRYKTFQTKTRVSIRSPNSLLDFIRQRARWAAALGEAVRYRNPIPPASAAVAIFLAAAGPLTALYGPTLATAVAAVYAAVYIYGSLRARRYIIDVLLASTLELLAMAAGVFHRQRHFYIIDKT</sequence>
<dbReference type="InterPro" id="IPR001173">
    <property type="entry name" value="Glyco_trans_2-like"/>
</dbReference>
<evidence type="ECO:0000256" key="1">
    <source>
        <dbReference type="SAM" id="Phobius"/>
    </source>
</evidence>
<dbReference type="CAZy" id="GT2">
    <property type="family name" value="Glycosyltransferase Family 2"/>
</dbReference>
<feature type="domain" description="Glycosyltransferase 2-like" evidence="2">
    <location>
        <begin position="112"/>
        <end position="290"/>
    </location>
</feature>
<keyword evidence="1" id="KW-0812">Transmembrane</keyword>
<feature type="transmembrane region" description="Helical" evidence="1">
    <location>
        <begin position="6"/>
        <end position="25"/>
    </location>
</feature>
<evidence type="ECO:0000313" key="4">
    <source>
        <dbReference type="Proteomes" id="UP000002595"/>
    </source>
</evidence>
<dbReference type="InterPro" id="IPR029044">
    <property type="entry name" value="Nucleotide-diphossugar_trans"/>
</dbReference>
<dbReference type="GO" id="GO:0019187">
    <property type="term" value="F:beta-1,4-mannosyltransferase activity"/>
    <property type="evidence" value="ECO:0007669"/>
    <property type="project" value="InterPro"/>
</dbReference>
<organism evidence="3 4">
    <name type="scientific">Pyrobaculum islandicum (strain DSM 4184 / JCM 9189 / GEO3)</name>
    <dbReference type="NCBI Taxonomy" id="384616"/>
    <lineage>
        <taxon>Archaea</taxon>
        <taxon>Thermoproteota</taxon>
        <taxon>Thermoprotei</taxon>
        <taxon>Thermoproteales</taxon>
        <taxon>Thermoproteaceae</taxon>
        <taxon>Pyrobaculum</taxon>
    </lineage>
</organism>
<dbReference type="AlphaFoldDB" id="A1RQK8"/>
<feature type="transmembrane region" description="Helical" evidence="1">
    <location>
        <begin position="309"/>
        <end position="329"/>
    </location>
</feature>
<evidence type="ECO:0000313" key="3">
    <source>
        <dbReference type="EMBL" id="ABL87240.1"/>
    </source>
</evidence>
<evidence type="ECO:0000259" key="2">
    <source>
        <dbReference type="Pfam" id="PF13632"/>
    </source>
</evidence>
<dbReference type="STRING" id="384616.Pisl_0056"/>
<protein>
    <submittedName>
        <fullName evidence="3">Egghead-like protein</fullName>
    </submittedName>
</protein>
<reference evidence="3" key="1">
    <citation type="submission" date="2006-12" db="EMBL/GenBank/DDBJ databases">
        <title>Complete sequence of Pyrobaculum islandicum DSM 4184.</title>
        <authorList>
            <person name="Copeland A."/>
            <person name="Lucas S."/>
            <person name="Lapidus A."/>
            <person name="Barry K."/>
            <person name="Detter J.C."/>
            <person name="Glavina del Rio T."/>
            <person name="Dalin E."/>
            <person name="Tice H."/>
            <person name="Pitluck S."/>
            <person name="Meincke L."/>
            <person name="Brettin T."/>
            <person name="Bruce D."/>
            <person name="Han C."/>
            <person name="Tapia R."/>
            <person name="Gilna P."/>
            <person name="Schmutz J."/>
            <person name="Larimer F."/>
            <person name="Land M."/>
            <person name="Hauser L."/>
            <person name="Kyrpides N."/>
            <person name="Mikhailova N."/>
            <person name="Cozen A.E."/>
            <person name="Fitz-Gibbon S.T."/>
            <person name="House C.H."/>
            <person name="Saltikov C."/>
            <person name="Lowe T."/>
            <person name="Richardson P."/>
        </authorList>
    </citation>
    <scope>NUCLEOTIDE SEQUENCE [LARGE SCALE GENOMIC DNA]</scope>
    <source>
        <strain evidence="3">DSM 4184</strain>
    </source>
</reference>
<dbReference type="OrthoDB" id="55818at2157"/>
<dbReference type="eggNOG" id="arCOG03664">
    <property type="taxonomic scope" value="Archaea"/>
</dbReference>
<dbReference type="HOGENOM" id="CLU_759923_0_0_2"/>
<proteinExistence type="predicted"/>
<dbReference type="PANTHER" id="PTHR16779">
    <property type="entry name" value="BETA-1,4-MANNOSYLTRANSFERASE EGH"/>
    <property type="match status" value="1"/>
</dbReference>
<gene>
    <name evidence="3" type="ordered locus">Pisl_0056</name>
</gene>
<accession>A1RQK8</accession>